<name>A0A2S4PWH5_9PEZI</name>
<comment type="caution">
    <text evidence="2">The sequence shown here is derived from an EMBL/GenBank/DDBJ whole genome shotgun (WGS) entry which is preliminary data.</text>
</comment>
<accession>A0A2S4PWH5</accession>
<organism evidence="2 3">
    <name type="scientific">Erysiphe pulchra</name>
    <dbReference type="NCBI Taxonomy" id="225359"/>
    <lineage>
        <taxon>Eukaryota</taxon>
        <taxon>Fungi</taxon>
        <taxon>Dikarya</taxon>
        <taxon>Ascomycota</taxon>
        <taxon>Pezizomycotina</taxon>
        <taxon>Leotiomycetes</taxon>
        <taxon>Erysiphales</taxon>
        <taxon>Erysiphaceae</taxon>
        <taxon>Erysiphe</taxon>
    </lineage>
</organism>
<reference evidence="2 3" key="1">
    <citation type="submission" date="2017-10" db="EMBL/GenBank/DDBJ databases">
        <title>Development of genomic resources for the powdery mildew, Erysiphe pulchra.</title>
        <authorList>
            <person name="Wadl P.A."/>
            <person name="Mack B.M."/>
            <person name="Moore G."/>
            <person name="Beltz S.B."/>
        </authorList>
    </citation>
    <scope>NUCLEOTIDE SEQUENCE [LARGE SCALE GENOMIC DNA]</scope>
    <source>
        <strain evidence="2">Cflorida</strain>
    </source>
</reference>
<evidence type="ECO:0000256" key="1">
    <source>
        <dbReference type="SAM" id="MobiDB-lite"/>
    </source>
</evidence>
<dbReference type="EMBL" id="PEDP01000347">
    <property type="protein sequence ID" value="POS86357.1"/>
    <property type="molecule type" value="Genomic_DNA"/>
</dbReference>
<protein>
    <submittedName>
        <fullName evidence="2">Uncharacterized protein</fullName>
    </submittedName>
</protein>
<keyword evidence="3" id="KW-1185">Reference proteome</keyword>
<sequence length="340" mass="38693">MPQRGRLPGLKSYEKNDRFEKKLAVWDENLLNRVGSARIGSQDIDLQRDRAVNGEPLQSTITERVSIPFGSLNPNELADSSHSDDSESDSSSLEPIEKLLVQLALVRIRRAQQKGKKYVKLNKEEIAALEKRKKILHETSEVNAMRKIEICDNHENQSYNGIAGPLSSPFISDQLEPIRQSKKLPEFNEHSKIHNSSSFAPQYSSSFVSQTIPSEEKISPLYNSVDYHLSSISRPIIGNKNYSHELQTLSSRGPSYYPAHGAHSRVESNDRFIPHLDSSQYQSNSENLYTSNFQAMPYKYPISYDMEHSPNQSISAESYFNTMASRLRRRGRDDKDELSL</sequence>
<feature type="region of interest" description="Disordered" evidence="1">
    <location>
        <begin position="70"/>
        <end position="93"/>
    </location>
</feature>
<evidence type="ECO:0000313" key="3">
    <source>
        <dbReference type="Proteomes" id="UP000237438"/>
    </source>
</evidence>
<dbReference type="STRING" id="225359.A0A2S4PWH5"/>
<dbReference type="AlphaFoldDB" id="A0A2S4PWH5"/>
<gene>
    <name evidence="2" type="ORF">EPUL_000574</name>
</gene>
<proteinExistence type="predicted"/>
<dbReference type="OrthoDB" id="63113at2759"/>
<dbReference type="Proteomes" id="UP000237438">
    <property type="component" value="Unassembled WGS sequence"/>
</dbReference>
<evidence type="ECO:0000313" key="2">
    <source>
        <dbReference type="EMBL" id="POS86357.1"/>
    </source>
</evidence>